<evidence type="ECO:0000313" key="1">
    <source>
        <dbReference type="EMBL" id="OHA28751.1"/>
    </source>
</evidence>
<dbReference type="EMBL" id="MHRT01000009">
    <property type="protein sequence ID" value="OHA28751.1"/>
    <property type="molecule type" value="Genomic_DNA"/>
</dbReference>
<dbReference type="SUPFAM" id="SSF52540">
    <property type="entry name" value="P-loop containing nucleoside triphosphate hydrolases"/>
    <property type="match status" value="1"/>
</dbReference>
<proteinExistence type="predicted"/>
<dbReference type="STRING" id="1802315.A3F51_00025"/>
<dbReference type="InterPro" id="IPR027417">
    <property type="entry name" value="P-loop_NTPase"/>
</dbReference>
<dbReference type="AlphaFoldDB" id="A0A1G2N0M4"/>
<reference evidence="1 2" key="1">
    <citation type="journal article" date="2016" name="Nat. Commun.">
        <title>Thousands of microbial genomes shed light on interconnected biogeochemical processes in an aquifer system.</title>
        <authorList>
            <person name="Anantharaman K."/>
            <person name="Brown C.T."/>
            <person name="Hug L.A."/>
            <person name="Sharon I."/>
            <person name="Castelle C.J."/>
            <person name="Probst A.J."/>
            <person name="Thomas B.C."/>
            <person name="Singh A."/>
            <person name="Wilkins M.J."/>
            <person name="Karaoz U."/>
            <person name="Brodie E.L."/>
            <person name="Williams K.H."/>
            <person name="Hubbard S.S."/>
            <person name="Banfield J.F."/>
        </authorList>
    </citation>
    <scope>NUCLEOTIDE SEQUENCE [LARGE SCALE GENOMIC DNA]</scope>
</reference>
<protein>
    <recommendedName>
        <fullName evidence="3">Shikimate kinase</fullName>
    </recommendedName>
</protein>
<dbReference type="Gene3D" id="3.40.50.300">
    <property type="entry name" value="P-loop containing nucleotide triphosphate hydrolases"/>
    <property type="match status" value="1"/>
</dbReference>
<evidence type="ECO:0008006" key="3">
    <source>
        <dbReference type="Google" id="ProtNLM"/>
    </source>
</evidence>
<dbReference type="Proteomes" id="UP000178089">
    <property type="component" value="Unassembled WGS sequence"/>
</dbReference>
<evidence type="ECO:0000313" key="2">
    <source>
        <dbReference type="Proteomes" id="UP000178089"/>
    </source>
</evidence>
<organism evidence="1 2">
    <name type="scientific">Candidatus Taylorbacteria bacterium RIFCSPHIGHO2_12_FULL_45_16</name>
    <dbReference type="NCBI Taxonomy" id="1802315"/>
    <lineage>
        <taxon>Bacteria</taxon>
        <taxon>Candidatus Tayloriibacteriota</taxon>
    </lineage>
</organism>
<gene>
    <name evidence="1" type="ORF">A3F51_00025</name>
</gene>
<sequence>MKLIFIYGPPGVGKLTVAKELGKITKFKLFHNHLTVDLGVSLFPFGTKEYINLVNKIRIHLFESVAESKIKGLIFTFVYGVETGAKDTDYEFVKKVVRIVKKQNGKVLFVKLSAAEKELYKRIQHPSRKKFGKVQHVKSFKSIRAKHDLDATIPVARHLIIDNTKLSARKVARRIREYYKV</sequence>
<name>A0A1G2N0M4_9BACT</name>
<comment type="caution">
    <text evidence="1">The sequence shown here is derived from an EMBL/GenBank/DDBJ whole genome shotgun (WGS) entry which is preliminary data.</text>
</comment>
<accession>A0A1G2N0M4</accession>